<keyword evidence="5" id="KW-1185">Reference proteome</keyword>
<proteinExistence type="predicted"/>
<dbReference type="GO" id="GO:0008143">
    <property type="term" value="F:poly(A) binding"/>
    <property type="evidence" value="ECO:0000318"/>
    <property type="project" value="GO_Central"/>
</dbReference>
<dbReference type="GO" id="GO:1990904">
    <property type="term" value="C:ribonucleoprotein complex"/>
    <property type="evidence" value="ECO:0000318"/>
    <property type="project" value="GO_Central"/>
</dbReference>
<evidence type="ECO:0000256" key="2">
    <source>
        <dbReference type="PROSITE-ProRule" id="PRU00176"/>
    </source>
</evidence>
<sequence>MATLTTQIFVGDLPKDIDESFLKQFFAESGEIIPNSGIVLKKHKTLDSSFAFVTFATHEQAAKAMKNLNYTKLDGRPIRILWCDTETKAIIKSGRGSLFINGLDESIEVSQLHDAFSNFGEIISCKIPLTDGKSRGYGYIQFRNPENAEKAKLELADASINGKPIKIDNYNRKSRRNPDEDFTNVYIKPLPVDQVKTDEDLRKIFEPFGEIQNPSLKKDENGNSKGFGFCNFKLHEDAVKAVEGLNGQEMFGVTLQVNRLMSKREKELYNIKKHTEKVEKFAEETNGRNLYVKSFSKDVTDKEFQEYFSKFGEIELFKIERVPETKESKGFGFVLYKSKEDAQNAIEMAMLERLHGDLPYVGFFQTKAAHERVKVKNTHPRPSAVPAIAGNLMENSMTTIARQYQPVEDNSPKGQLKQLLQEKGVLGTNLKRLLSSVSAEQAVNLVKEQSKFEIWYSHNAN</sequence>
<dbReference type="FunCoup" id="A2FXM5">
    <property type="interactions" value="580"/>
</dbReference>
<dbReference type="VEuPathDB" id="TrichDB:TVAGG3_0640300"/>
<dbReference type="InterPro" id="IPR050502">
    <property type="entry name" value="Euk_RNA-bind_prot"/>
</dbReference>
<feature type="domain" description="RRM" evidence="3">
    <location>
        <begin position="96"/>
        <end position="172"/>
    </location>
</feature>
<dbReference type="OMA" id="CQGVKLY"/>
<dbReference type="VEuPathDB" id="TrichDB:TVAG_385330"/>
<dbReference type="SMR" id="A2FXM5"/>
<dbReference type="KEGG" id="tva:4748019"/>
<dbReference type="FunFam" id="3.30.70.330:FF:001726">
    <property type="match status" value="1"/>
</dbReference>
<name>A2FXM5_TRIV3</name>
<evidence type="ECO:0000259" key="3">
    <source>
        <dbReference type="PROSITE" id="PS50102"/>
    </source>
</evidence>
<dbReference type="FunFam" id="3.30.70.330:FF:001283">
    <property type="entry name" value="Polyadenylate-binding protein, putative"/>
    <property type="match status" value="1"/>
</dbReference>
<dbReference type="PANTHER" id="PTHR48025:SF1">
    <property type="entry name" value="RRM DOMAIN-CONTAINING PROTEIN"/>
    <property type="match status" value="1"/>
</dbReference>
<dbReference type="eggNOG" id="KOG0123">
    <property type="taxonomic scope" value="Eukaryota"/>
</dbReference>
<gene>
    <name evidence="4" type="ORF">TVAG_385330</name>
</gene>
<dbReference type="PROSITE" id="PS50102">
    <property type="entry name" value="RRM"/>
    <property type="match status" value="4"/>
</dbReference>
<evidence type="ECO:0000256" key="1">
    <source>
        <dbReference type="ARBA" id="ARBA00022884"/>
    </source>
</evidence>
<accession>A2FXM5</accession>
<feature type="domain" description="RRM" evidence="3">
    <location>
        <begin position="6"/>
        <end position="85"/>
    </location>
</feature>
<dbReference type="RefSeq" id="XP_001303266.1">
    <property type="nucleotide sequence ID" value="XM_001303265.1"/>
</dbReference>
<protein>
    <submittedName>
        <fullName evidence="4">Polyadenylate-binding protein, putative</fullName>
    </submittedName>
</protein>
<dbReference type="CDD" id="cd00590">
    <property type="entry name" value="RRM_SF"/>
    <property type="match status" value="2"/>
</dbReference>
<dbReference type="STRING" id="5722.A2FXM5"/>
<dbReference type="GO" id="GO:0003730">
    <property type="term" value="F:mRNA 3'-UTR binding"/>
    <property type="evidence" value="ECO:0000318"/>
    <property type="project" value="GO_Central"/>
</dbReference>
<reference evidence="4" key="2">
    <citation type="journal article" date="2007" name="Science">
        <title>Draft genome sequence of the sexually transmitted pathogen Trichomonas vaginalis.</title>
        <authorList>
            <person name="Carlton J.M."/>
            <person name="Hirt R.P."/>
            <person name="Silva J.C."/>
            <person name="Delcher A.L."/>
            <person name="Schatz M."/>
            <person name="Zhao Q."/>
            <person name="Wortman J.R."/>
            <person name="Bidwell S.L."/>
            <person name="Alsmark U.C.M."/>
            <person name="Besteiro S."/>
            <person name="Sicheritz-Ponten T."/>
            <person name="Noel C.J."/>
            <person name="Dacks J.B."/>
            <person name="Foster P.G."/>
            <person name="Simillion C."/>
            <person name="Van de Peer Y."/>
            <person name="Miranda-Saavedra D."/>
            <person name="Barton G.J."/>
            <person name="Westrop G.D."/>
            <person name="Mueller S."/>
            <person name="Dessi D."/>
            <person name="Fiori P.L."/>
            <person name="Ren Q."/>
            <person name="Paulsen I."/>
            <person name="Zhang H."/>
            <person name="Bastida-Corcuera F.D."/>
            <person name="Simoes-Barbosa A."/>
            <person name="Brown M.T."/>
            <person name="Hayes R.D."/>
            <person name="Mukherjee M."/>
            <person name="Okumura C.Y."/>
            <person name="Schneider R."/>
            <person name="Smith A.J."/>
            <person name="Vanacova S."/>
            <person name="Villalvazo M."/>
            <person name="Haas B.J."/>
            <person name="Pertea M."/>
            <person name="Feldblyum T.V."/>
            <person name="Utterback T.R."/>
            <person name="Shu C.L."/>
            <person name="Osoegawa K."/>
            <person name="de Jong P.J."/>
            <person name="Hrdy I."/>
            <person name="Horvathova L."/>
            <person name="Zubacova Z."/>
            <person name="Dolezal P."/>
            <person name="Malik S.B."/>
            <person name="Logsdon J.M. Jr."/>
            <person name="Henze K."/>
            <person name="Gupta A."/>
            <person name="Wang C.C."/>
            <person name="Dunne R.L."/>
            <person name="Upcroft J.A."/>
            <person name="Upcroft P."/>
            <person name="White O."/>
            <person name="Salzberg S.L."/>
            <person name="Tang P."/>
            <person name="Chiu C.-H."/>
            <person name="Lee Y.-S."/>
            <person name="Embley T.M."/>
            <person name="Coombs G.H."/>
            <person name="Mottram J.C."/>
            <person name="Tachezy J."/>
            <person name="Fraser-Liggett C.M."/>
            <person name="Johnson P.J."/>
        </authorList>
    </citation>
    <scope>NUCLEOTIDE SEQUENCE [LARGE SCALE GENOMIC DNA]</scope>
    <source>
        <strain evidence="4">G3</strain>
    </source>
</reference>
<dbReference type="Pfam" id="PF00076">
    <property type="entry name" value="RRM_1"/>
    <property type="match status" value="4"/>
</dbReference>
<dbReference type="Proteomes" id="UP000001542">
    <property type="component" value="Unassembled WGS sequence"/>
</dbReference>
<reference evidence="4" key="1">
    <citation type="submission" date="2006-10" db="EMBL/GenBank/DDBJ databases">
        <authorList>
            <person name="Amadeo P."/>
            <person name="Zhao Q."/>
            <person name="Wortman J."/>
            <person name="Fraser-Liggett C."/>
            <person name="Carlton J."/>
        </authorList>
    </citation>
    <scope>NUCLEOTIDE SEQUENCE</scope>
    <source>
        <strain evidence="4">G3</strain>
    </source>
</reference>
<evidence type="ECO:0000313" key="4">
    <source>
        <dbReference type="EMBL" id="EAX90336.1"/>
    </source>
</evidence>
<evidence type="ECO:0000313" key="5">
    <source>
        <dbReference type="Proteomes" id="UP000001542"/>
    </source>
</evidence>
<dbReference type="GO" id="GO:0008266">
    <property type="term" value="F:poly(U) RNA binding"/>
    <property type="evidence" value="ECO:0000318"/>
    <property type="project" value="GO_Central"/>
</dbReference>
<dbReference type="AlphaFoldDB" id="A2FXM5"/>
<dbReference type="InterPro" id="IPR012677">
    <property type="entry name" value="Nucleotide-bd_a/b_plait_sf"/>
</dbReference>
<dbReference type="SMART" id="SM00360">
    <property type="entry name" value="RRM"/>
    <property type="match status" value="4"/>
</dbReference>
<dbReference type="PANTHER" id="PTHR48025">
    <property type="entry name" value="OS02G0815200 PROTEIN"/>
    <property type="match status" value="1"/>
</dbReference>
<dbReference type="Gene3D" id="3.30.70.330">
    <property type="match status" value="4"/>
</dbReference>
<dbReference type="GO" id="GO:0005634">
    <property type="term" value="C:nucleus"/>
    <property type="evidence" value="ECO:0000318"/>
    <property type="project" value="GO_Central"/>
</dbReference>
<dbReference type="OrthoDB" id="19742at2759"/>
<dbReference type="InterPro" id="IPR035979">
    <property type="entry name" value="RBD_domain_sf"/>
</dbReference>
<dbReference type="InterPro" id="IPR000504">
    <property type="entry name" value="RRM_dom"/>
</dbReference>
<organism evidence="4 5">
    <name type="scientific">Trichomonas vaginalis (strain ATCC PRA-98 / G3)</name>
    <dbReference type="NCBI Taxonomy" id="412133"/>
    <lineage>
        <taxon>Eukaryota</taxon>
        <taxon>Metamonada</taxon>
        <taxon>Parabasalia</taxon>
        <taxon>Trichomonadida</taxon>
        <taxon>Trichomonadidae</taxon>
        <taxon>Trichomonas</taxon>
    </lineage>
</organism>
<feature type="domain" description="RRM" evidence="3">
    <location>
        <begin position="183"/>
        <end position="262"/>
    </location>
</feature>
<feature type="domain" description="RRM" evidence="3">
    <location>
        <begin position="288"/>
        <end position="380"/>
    </location>
</feature>
<dbReference type="SUPFAM" id="SSF54928">
    <property type="entry name" value="RNA-binding domain, RBD"/>
    <property type="match status" value="2"/>
</dbReference>
<dbReference type="EMBL" id="DS114117">
    <property type="protein sequence ID" value="EAX90336.1"/>
    <property type="molecule type" value="Genomic_DNA"/>
</dbReference>
<keyword evidence="1 2" id="KW-0694">RNA-binding</keyword>
<dbReference type="InParanoid" id="A2FXM5"/>
<dbReference type="GO" id="GO:0005829">
    <property type="term" value="C:cytosol"/>
    <property type="evidence" value="ECO:0000318"/>
    <property type="project" value="GO_Central"/>
</dbReference>